<reference evidence="1 2" key="1">
    <citation type="submission" date="2013-07" db="EMBL/GenBank/DDBJ databases">
        <title>Genome sequence of Salmonella bongori N268-08 - a rare clinical isolate.</title>
        <authorList>
            <person name="Marti R."/>
            <person name="Hagens S."/>
            <person name="Loessner M.J."/>
            <person name="Klumpp J."/>
        </authorList>
    </citation>
    <scope>NUCLEOTIDE SEQUENCE [LARGE SCALE GENOMIC DNA]</scope>
    <source>
        <strain evidence="1 2">N268-08</strain>
    </source>
</reference>
<organism evidence="1 2">
    <name type="scientific">Salmonella bongori N268-08</name>
    <dbReference type="NCBI Taxonomy" id="1197719"/>
    <lineage>
        <taxon>Bacteria</taxon>
        <taxon>Pseudomonadati</taxon>
        <taxon>Pseudomonadota</taxon>
        <taxon>Gammaproteobacteria</taxon>
        <taxon>Enterobacterales</taxon>
        <taxon>Enterobacteriaceae</taxon>
        <taxon>Salmonella</taxon>
    </lineage>
</organism>
<dbReference type="KEGG" id="sbz:A464_4388"/>
<dbReference type="EMBL" id="CP006608">
    <property type="protein sequence ID" value="AGR61570.1"/>
    <property type="molecule type" value="Genomic_DNA"/>
</dbReference>
<proteinExistence type="predicted"/>
<dbReference type="PATRIC" id="fig|1197719.3.peg.4381"/>
<dbReference type="HOGENOM" id="CLU_3221708_0_0_6"/>
<accession>S5NG56</accession>
<dbReference type="AlphaFoldDB" id="S5NG56"/>
<protein>
    <submittedName>
        <fullName evidence="1">Uncharacterized protein</fullName>
    </submittedName>
</protein>
<name>S5NG56_SALBN</name>
<evidence type="ECO:0000313" key="1">
    <source>
        <dbReference type="EMBL" id="AGR61570.1"/>
    </source>
</evidence>
<evidence type="ECO:0000313" key="2">
    <source>
        <dbReference type="Proteomes" id="UP000015042"/>
    </source>
</evidence>
<dbReference type="Proteomes" id="UP000015042">
    <property type="component" value="Chromosome"/>
</dbReference>
<sequence length="44" mass="5160">MVFILFKSSKIIKMKANSDHYTGVHFQPAELFLRKKLKNRPLPS</sequence>
<gene>
    <name evidence="1" type="ORF">A464_4388</name>
</gene>